<reference evidence="2 3" key="1">
    <citation type="submission" date="2020-08" db="EMBL/GenBank/DDBJ databases">
        <title>Functional genomics of gut bacteria from endangered species of beetles.</title>
        <authorList>
            <person name="Carlos-Shanley C."/>
        </authorList>
    </citation>
    <scope>NUCLEOTIDE SEQUENCE [LARGE SCALE GENOMIC DNA]</scope>
    <source>
        <strain evidence="2 3">S00239</strain>
    </source>
</reference>
<keyword evidence="1" id="KW-0812">Transmembrane</keyword>
<keyword evidence="1" id="KW-1133">Transmembrane helix</keyword>
<name>A0A840LH12_9BURK</name>
<protein>
    <submittedName>
        <fullName evidence="2">Uncharacterized protein</fullName>
    </submittedName>
</protein>
<evidence type="ECO:0000256" key="1">
    <source>
        <dbReference type="SAM" id="Phobius"/>
    </source>
</evidence>
<dbReference type="Proteomes" id="UP000562027">
    <property type="component" value="Unassembled WGS sequence"/>
</dbReference>
<evidence type="ECO:0000313" key="3">
    <source>
        <dbReference type="Proteomes" id="UP000562027"/>
    </source>
</evidence>
<sequence length="51" mass="5389">MNSLFLCIAFIAAAVLWAAFCEFRNDNPRDAKLLAGVGTGSMIAGLGAWLT</sequence>
<evidence type="ECO:0000313" key="2">
    <source>
        <dbReference type="EMBL" id="MBB4845893.1"/>
    </source>
</evidence>
<keyword evidence="1" id="KW-0472">Membrane</keyword>
<feature type="transmembrane region" description="Helical" evidence="1">
    <location>
        <begin position="31"/>
        <end position="50"/>
    </location>
</feature>
<dbReference type="EMBL" id="JACHLP010000012">
    <property type="protein sequence ID" value="MBB4845893.1"/>
    <property type="molecule type" value="Genomic_DNA"/>
</dbReference>
<dbReference type="RefSeq" id="WP_184304262.1">
    <property type="nucleotide sequence ID" value="NZ_JACHLP010000012.1"/>
</dbReference>
<organism evidence="2 3">
    <name type="scientific">Roseateles oligotrophus</name>
    <dbReference type="NCBI Taxonomy" id="1769250"/>
    <lineage>
        <taxon>Bacteria</taxon>
        <taxon>Pseudomonadati</taxon>
        <taxon>Pseudomonadota</taxon>
        <taxon>Betaproteobacteria</taxon>
        <taxon>Burkholderiales</taxon>
        <taxon>Sphaerotilaceae</taxon>
        <taxon>Roseateles</taxon>
    </lineage>
</organism>
<dbReference type="AlphaFoldDB" id="A0A840LH12"/>
<comment type="caution">
    <text evidence="2">The sequence shown here is derived from an EMBL/GenBank/DDBJ whole genome shotgun (WGS) entry which is preliminary data.</text>
</comment>
<keyword evidence="3" id="KW-1185">Reference proteome</keyword>
<accession>A0A840LH12</accession>
<gene>
    <name evidence="2" type="ORF">HNP55_004447</name>
</gene>
<proteinExistence type="predicted"/>